<evidence type="ECO:0000256" key="2">
    <source>
        <dbReference type="SAM" id="SignalP"/>
    </source>
</evidence>
<keyword evidence="2" id="KW-0732">Signal</keyword>
<evidence type="ECO:0008006" key="5">
    <source>
        <dbReference type="Google" id="ProtNLM"/>
    </source>
</evidence>
<dbReference type="Proteomes" id="UP001222325">
    <property type="component" value="Unassembled WGS sequence"/>
</dbReference>
<protein>
    <recommendedName>
        <fullName evidence="5">Mid2 domain-containing protein</fullName>
    </recommendedName>
</protein>
<feature type="chain" id="PRO_5042128196" description="Mid2 domain-containing protein" evidence="2">
    <location>
        <begin position="30"/>
        <end position="132"/>
    </location>
</feature>
<evidence type="ECO:0000313" key="3">
    <source>
        <dbReference type="EMBL" id="KAJ7090771.1"/>
    </source>
</evidence>
<feature type="signal peptide" evidence="2">
    <location>
        <begin position="1"/>
        <end position="29"/>
    </location>
</feature>
<feature type="transmembrane region" description="Helical" evidence="1">
    <location>
        <begin position="53"/>
        <end position="76"/>
    </location>
</feature>
<dbReference type="AlphaFoldDB" id="A0AAD6UAH5"/>
<keyword evidence="4" id="KW-1185">Reference proteome</keyword>
<evidence type="ECO:0000256" key="1">
    <source>
        <dbReference type="SAM" id="Phobius"/>
    </source>
</evidence>
<keyword evidence="1" id="KW-0472">Membrane</keyword>
<dbReference type="CDD" id="cd12087">
    <property type="entry name" value="TM_EGFR-like"/>
    <property type="match status" value="1"/>
</dbReference>
<keyword evidence="1" id="KW-0812">Transmembrane</keyword>
<name>A0AAD6UAH5_9AGAR</name>
<accession>A0AAD6UAH5</accession>
<organism evidence="3 4">
    <name type="scientific">Mycena belliarum</name>
    <dbReference type="NCBI Taxonomy" id="1033014"/>
    <lineage>
        <taxon>Eukaryota</taxon>
        <taxon>Fungi</taxon>
        <taxon>Dikarya</taxon>
        <taxon>Basidiomycota</taxon>
        <taxon>Agaricomycotina</taxon>
        <taxon>Agaricomycetes</taxon>
        <taxon>Agaricomycetidae</taxon>
        <taxon>Agaricales</taxon>
        <taxon>Marasmiineae</taxon>
        <taxon>Mycenaceae</taxon>
        <taxon>Mycena</taxon>
    </lineage>
</organism>
<sequence length="132" mass="14800">MPWFIPSTGSLHPLLFLALSLQFISGAYADNHDNKDDDDDDKNLTPAQRRLKTIIAASVVGGIFLLVLVAWGVFLWRRKRVRARAWAPMIPEPGYQGTTPSGPYALQPTGYGQQVPYNYQPTQPAPQAYNQW</sequence>
<proteinExistence type="predicted"/>
<evidence type="ECO:0000313" key="4">
    <source>
        <dbReference type="Proteomes" id="UP001222325"/>
    </source>
</evidence>
<dbReference type="EMBL" id="JARJCN010000021">
    <property type="protein sequence ID" value="KAJ7090771.1"/>
    <property type="molecule type" value="Genomic_DNA"/>
</dbReference>
<keyword evidence="1" id="KW-1133">Transmembrane helix</keyword>
<reference evidence="3" key="1">
    <citation type="submission" date="2023-03" db="EMBL/GenBank/DDBJ databases">
        <title>Massive genome expansion in bonnet fungi (Mycena s.s.) driven by repeated elements and novel gene families across ecological guilds.</title>
        <authorList>
            <consortium name="Lawrence Berkeley National Laboratory"/>
            <person name="Harder C.B."/>
            <person name="Miyauchi S."/>
            <person name="Viragh M."/>
            <person name="Kuo A."/>
            <person name="Thoen E."/>
            <person name="Andreopoulos B."/>
            <person name="Lu D."/>
            <person name="Skrede I."/>
            <person name="Drula E."/>
            <person name="Henrissat B."/>
            <person name="Morin E."/>
            <person name="Kohler A."/>
            <person name="Barry K."/>
            <person name="LaButti K."/>
            <person name="Morin E."/>
            <person name="Salamov A."/>
            <person name="Lipzen A."/>
            <person name="Mereny Z."/>
            <person name="Hegedus B."/>
            <person name="Baldrian P."/>
            <person name="Stursova M."/>
            <person name="Weitz H."/>
            <person name="Taylor A."/>
            <person name="Grigoriev I.V."/>
            <person name="Nagy L.G."/>
            <person name="Martin F."/>
            <person name="Kauserud H."/>
        </authorList>
    </citation>
    <scope>NUCLEOTIDE SEQUENCE</scope>
    <source>
        <strain evidence="3">CBHHK173m</strain>
    </source>
</reference>
<gene>
    <name evidence="3" type="ORF">B0H15DRAFT_930268</name>
</gene>
<comment type="caution">
    <text evidence="3">The sequence shown here is derived from an EMBL/GenBank/DDBJ whole genome shotgun (WGS) entry which is preliminary data.</text>
</comment>